<dbReference type="AlphaFoldDB" id="A0AAN8P7M7"/>
<dbReference type="Gene3D" id="3.80.10.10">
    <property type="entry name" value="Ribonuclease Inhibitor"/>
    <property type="match status" value="1"/>
</dbReference>
<evidence type="ECO:0000313" key="2">
    <source>
        <dbReference type="Proteomes" id="UP001372834"/>
    </source>
</evidence>
<name>A0AAN8P7M7_POLSC</name>
<evidence type="ECO:0000313" key="1">
    <source>
        <dbReference type="EMBL" id="KAK6637034.1"/>
    </source>
</evidence>
<proteinExistence type="predicted"/>
<evidence type="ECO:0008006" key="3">
    <source>
        <dbReference type="Google" id="ProtNLM"/>
    </source>
</evidence>
<comment type="caution">
    <text evidence="1">The sequence shown here is derived from an EMBL/GenBank/DDBJ whole genome shotgun (WGS) entry which is preliminary data.</text>
</comment>
<reference evidence="1 2" key="1">
    <citation type="submission" date="2023-10" db="EMBL/GenBank/DDBJ databases">
        <title>Genomes of two closely related lineages of the louse Polyplax serrata with different host specificities.</title>
        <authorList>
            <person name="Martinu J."/>
            <person name="Tarabai H."/>
            <person name="Stefka J."/>
            <person name="Hypsa V."/>
        </authorList>
    </citation>
    <scope>NUCLEOTIDE SEQUENCE [LARGE SCALE GENOMIC DNA]</scope>
    <source>
        <strain evidence="1">HR10_N</strain>
    </source>
</reference>
<gene>
    <name evidence="1" type="ORF">RUM43_010708</name>
</gene>
<accession>A0AAN8P7M7</accession>
<dbReference type="InterPro" id="IPR032675">
    <property type="entry name" value="LRR_dom_sf"/>
</dbReference>
<dbReference type="SUPFAM" id="SSF52047">
    <property type="entry name" value="RNI-like"/>
    <property type="match status" value="1"/>
</dbReference>
<sequence length="320" mass="36077">MNRCSILDLSKTYCGLPKQESSNVLSKQESSELQSKEENVDDKELKYLQEIAQQGMAPAINTKWNEKLAVRRVVKSHRFLRNVNSVTSLLREIQSLNSLPKTFSEIPYYLKKKKITRQVLEQSFLPERQAVLKADLAAAYFIIGRGGSVKFFGHESWVGKGCSDKLPVCFVPGYTVESIDAEGTGLVNEGLANIADLQHLRWLSLKGSNDVDDWFLDTLTSNHNKLEYLSIANCKNVTYRALSCFYRFKCLKTLDVEGVPDTPEFKVACLMLLDIMPDLEILGIDLKVPVKIEGIEDENEAKQLSESQSLTKCQQEKVTA</sequence>
<dbReference type="Proteomes" id="UP001372834">
    <property type="component" value="Unassembled WGS sequence"/>
</dbReference>
<protein>
    <recommendedName>
        <fullName evidence="3">Distal membrane arm assembly complex 2-like protein</fullName>
    </recommendedName>
</protein>
<dbReference type="EMBL" id="JAWJWE010000004">
    <property type="protein sequence ID" value="KAK6637034.1"/>
    <property type="molecule type" value="Genomic_DNA"/>
</dbReference>
<organism evidence="1 2">
    <name type="scientific">Polyplax serrata</name>
    <name type="common">Common mouse louse</name>
    <dbReference type="NCBI Taxonomy" id="468196"/>
    <lineage>
        <taxon>Eukaryota</taxon>
        <taxon>Metazoa</taxon>
        <taxon>Ecdysozoa</taxon>
        <taxon>Arthropoda</taxon>
        <taxon>Hexapoda</taxon>
        <taxon>Insecta</taxon>
        <taxon>Pterygota</taxon>
        <taxon>Neoptera</taxon>
        <taxon>Paraneoptera</taxon>
        <taxon>Psocodea</taxon>
        <taxon>Troctomorpha</taxon>
        <taxon>Phthiraptera</taxon>
        <taxon>Anoplura</taxon>
        <taxon>Polyplacidae</taxon>
        <taxon>Polyplax</taxon>
    </lineage>
</organism>